<evidence type="ECO:0000313" key="2">
    <source>
        <dbReference type="EMBL" id="TQJ05783.1"/>
    </source>
</evidence>
<proteinExistence type="predicted"/>
<organism evidence="2 3">
    <name type="scientific">Amycolatopsis cihanbeyliensis</name>
    <dbReference type="NCBI Taxonomy" id="1128664"/>
    <lineage>
        <taxon>Bacteria</taxon>
        <taxon>Bacillati</taxon>
        <taxon>Actinomycetota</taxon>
        <taxon>Actinomycetes</taxon>
        <taxon>Pseudonocardiales</taxon>
        <taxon>Pseudonocardiaceae</taxon>
        <taxon>Amycolatopsis</taxon>
    </lineage>
</organism>
<evidence type="ECO:0000313" key="3">
    <source>
        <dbReference type="Proteomes" id="UP000320876"/>
    </source>
</evidence>
<keyword evidence="3" id="KW-1185">Reference proteome</keyword>
<dbReference type="RefSeq" id="WP_142001263.1">
    <property type="nucleotide sequence ID" value="NZ_VFML01000001.1"/>
</dbReference>
<sequence>MQVPRRKIHQTDWFKSSYSNNAHGCVEARLAGAAVQVRDSKRRSPSPTLTFDRTAWAAFVSELRH</sequence>
<reference evidence="2 3" key="1">
    <citation type="submission" date="2019-06" db="EMBL/GenBank/DDBJ databases">
        <title>Sequencing the genomes of 1000 actinobacteria strains.</title>
        <authorList>
            <person name="Klenk H.-P."/>
        </authorList>
    </citation>
    <scope>NUCLEOTIDE SEQUENCE [LARGE SCALE GENOMIC DNA]</scope>
    <source>
        <strain evidence="2 3">DSM 45679</strain>
    </source>
</reference>
<protein>
    <submittedName>
        <fullName evidence="2">Uncharacterized protein DUF397</fullName>
    </submittedName>
</protein>
<comment type="caution">
    <text evidence="2">The sequence shown here is derived from an EMBL/GenBank/DDBJ whole genome shotgun (WGS) entry which is preliminary data.</text>
</comment>
<name>A0A542DRQ1_AMYCI</name>
<dbReference type="OrthoDB" id="4556373at2"/>
<evidence type="ECO:0000259" key="1">
    <source>
        <dbReference type="Pfam" id="PF04149"/>
    </source>
</evidence>
<dbReference type="EMBL" id="VFML01000001">
    <property type="protein sequence ID" value="TQJ05783.1"/>
    <property type="molecule type" value="Genomic_DNA"/>
</dbReference>
<feature type="domain" description="DUF397" evidence="1">
    <location>
        <begin position="12"/>
        <end position="64"/>
    </location>
</feature>
<accession>A0A542DRQ1</accession>
<dbReference type="AlphaFoldDB" id="A0A542DRQ1"/>
<dbReference type="Proteomes" id="UP000320876">
    <property type="component" value="Unassembled WGS sequence"/>
</dbReference>
<dbReference type="Pfam" id="PF04149">
    <property type="entry name" value="DUF397"/>
    <property type="match status" value="1"/>
</dbReference>
<dbReference type="InterPro" id="IPR007278">
    <property type="entry name" value="DUF397"/>
</dbReference>
<gene>
    <name evidence="2" type="ORF">FB471_5623</name>
</gene>